<name>A0ABW1JHW6_9ACTN</name>
<dbReference type="PANTHER" id="PTHR43384">
    <property type="entry name" value="SEPTUM SITE-DETERMINING PROTEIN MIND HOMOLOG, CHLOROPLASTIC-RELATED"/>
    <property type="match status" value="1"/>
</dbReference>
<dbReference type="Gene3D" id="3.40.50.300">
    <property type="entry name" value="P-loop containing nucleotide triphosphate hydrolases"/>
    <property type="match status" value="1"/>
</dbReference>
<dbReference type="EMBL" id="JBHSRD010000004">
    <property type="protein sequence ID" value="MFC6008268.1"/>
    <property type="molecule type" value="Genomic_DNA"/>
</dbReference>
<comment type="caution">
    <text evidence="3">The sequence shown here is derived from an EMBL/GenBank/DDBJ whole genome shotgun (WGS) entry which is preliminary data.</text>
</comment>
<keyword evidence="1" id="KW-0547">Nucleotide-binding</keyword>
<dbReference type="Proteomes" id="UP001596189">
    <property type="component" value="Unassembled WGS sequence"/>
</dbReference>
<evidence type="ECO:0000313" key="3">
    <source>
        <dbReference type="EMBL" id="MFC6008268.1"/>
    </source>
</evidence>
<evidence type="ECO:0000313" key="4">
    <source>
        <dbReference type="Proteomes" id="UP001596189"/>
    </source>
</evidence>
<accession>A0ABW1JHW6</accession>
<keyword evidence="2" id="KW-0067">ATP-binding</keyword>
<keyword evidence="4" id="KW-1185">Reference proteome</keyword>
<protein>
    <submittedName>
        <fullName evidence="3">CpaE family protein</fullName>
    </submittedName>
</protein>
<evidence type="ECO:0000256" key="1">
    <source>
        <dbReference type="ARBA" id="ARBA00022741"/>
    </source>
</evidence>
<dbReference type="InterPro" id="IPR027417">
    <property type="entry name" value="P-loop_NTPase"/>
</dbReference>
<sequence>MNPTVRVATAITGDDEPALVSGLATVPGIDVVRRCADVTELLACAASGVVESVVVSAALRGLDAEALDRLRLDGVGFVVLTGRDEPEAAARLARLGVEHVLVSGGPPSVVGQALLAAHRSPGPALGHGQPRAALARPVPLTDPEPLDPGVGRVVAVWGPTGAPGRTTVAIGLAAELAGGGASTLLVDGDTYGPSVAQSLGLLDESSGLAAAARAADRGSLDLATLAGHAPWVGERLRVLTGVTRPDRWPELRAGSVRAVLELARSLATWTVVDVGFCLEQDEELAFDTAAPRRNGATLSALSVADVVLAVGSADPVGLQRLVRGLGDLAELRDEPPVVVVNRLRAGPVGTNPGRRVRDALRRYADVSHPVLVVHDQASLDAAMLNGRTLAEHGRGSPIRQALQDLVLRLAAGEPDRPREDQQLTV</sequence>
<evidence type="ECO:0000256" key="2">
    <source>
        <dbReference type="ARBA" id="ARBA00022840"/>
    </source>
</evidence>
<dbReference type="SUPFAM" id="SSF52540">
    <property type="entry name" value="P-loop containing nucleoside triphosphate hydrolases"/>
    <property type="match status" value="1"/>
</dbReference>
<dbReference type="InterPro" id="IPR050625">
    <property type="entry name" value="ParA/MinD_ATPase"/>
</dbReference>
<dbReference type="RefSeq" id="WP_345715039.1">
    <property type="nucleotide sequence ID" value="NZ_BAABFP010000002.1"/>
</dbReference>
<gene>
    <name evidence="3" type="ORF">ACFQDO_14115</name>
</gene>
<proteinExistence type="predicted"/>
<organism evidence="3 4">
    <name type="scientific">Angustibacter luteus</name>
    <dbReference type="NCBI Taxonomy" id="658456"/>
    <lineage>
        <taxon>Bacteria</taxon>
        <taxon>Bacillati</taxon>
        <taxon>Actinomycetota</taxon>
        <taxon>Actinomycetes</taxon>
        <taxon>Kineosporiales</taxon>
        <taxon>Kineosporiaceae</taxon>
    </lineage>
</organism>
<reference evidence="4" key="1">
    <citation type="journal article" date="2019" name="Int. J. Syst. Evol. Microbiol.">
        <title>The Global Catalogue of Microorganisms (GCM) 10K type strain sequencing project: providing services to taxonomists for standard genome sequencing and annotation.</title>
        <authorList>
            <consortium name="The Broad Institute Genomics Platform"/>
            <consortium name="The Broad Institute Genome Sequencing Center for Infectious Disease"/>
            <person name="Wu L."/>
            <person name="Ma J."/>
        </authorList>
    </citation>
    <scope>NUCLEOTIDE SEQUENCE [LARGE SCALE GENOMIC DNA]</scope>
    <source>
        <strain evidence="4">KACC 14249</strain>
    </source>
</reference>
<dbReference type="PANTHER" id="PTHR43384:SF6">
    <property type="entry name" value="SEPTUM SITE-DETERMINING PROTEIN MIND HOMOLOG, CHLOROPLASTIC"/>
    <property type="match status" value="1"/>
</dbReference>